<comment type="caution">
    <text evidence="1">The sequence shown here is derived from an EMBL/GenBank/DDBJ whole genome shotgun (WGS) entry which is preliminary data.</text>
</comment>
<dbReference type="Proteomes" id="UP000607559">
    <property type="component" value="Unassembled WGS sequence"/>
</dbReference>
<proteinExistence type="predicted"/>
<dbReference type="EMBL" id="BMJC01000001">
    <property type="protein sequence ID" value="GGA89905.1"/>
    <property type="molecule type" value="Genomic_DNA"/>
</dbReference>
<gene>
    <name evidence="1" type="ORF">GCM10011511_11420</name>
</gene>
<evidence type="ECO:0000313" key="2">
    <source>
        <dbReference type="Proteomes" id="UP000607559"/>
    </source>
</evidence>
<dbReference type="RefSeq" id="WP_188929404.1">
    <property type="nucleotide sequence ID" value="NZ_BMJC01000001.1"/>
</dbReference>
<reference evidence="1" key="2">
    <citation type="submission" date="2020-09" db="EMBL/GenBank/DDBJ databases">
        <authorList>
            <person name="Sun Q."/>
            <person name="Zhou Y."/>
        </authorList>
    </citation>
    <scope>NUCLEOTIDE SEQUENCE</scope>
    <source>
        <strain evidence="1">CGMCC 1.15448</strain>
    </source>
</reference>
<protein>
    <submittedName>
        <fullName evidence="1">Uncharacterized protein</fullName>
    </submittedName>
</protein>
<dbReference type="AlphaFoldDB" id="A0A8J2UA64"/>
<sequence length="88" mass="9815">MSYQILDNAAAIRFVSDIGDQTIMKKDIQEINIIKGDMLEIKTGDPLRTLYFRYADVTAPVTDSVLQLRGTIISMVANCLCWNGGTQM</sequence>
<evidence type="ECO:0000313" key="1">
    <source>
        <dbReference type="EMBL" id="GGA89905.1"/>
    </source>
</evidence>
<name>A0A8J2UA64_9BACT</name>
<accession>A0A8J2UA64</accession>
<organism evidence="1 2">
    <name type="scientific">Puia dinghuensis</name>
    <dbReference type="NCBI Taxonomy" id="1792502"/>
    <lineage>
        <taxon>Bacteria</taxon>
        <taxon>Pseudomonadati</taxon>
        <taxon>Bacteroidota</taxon>
        <taxon>Chitinophagia</taxon>
        <taxon>Chitinophagales</taxon>
        <taxon>Chitinophagaceae</taxon>
        <taxon>Puia</taxon>
    </lineage>
</organism>
<reference evidence="1" key="1">
    <citation type="journal article" date="2014" name="Int. J. Syst. Evol. Microbiol.">
        <title>Complete genome sequence of Corynebacterium casei LMG S-19264T (=DSM 44701T), isolated from a smear-ripened cheese.</title>
        <authorList>
            <consortium name="US DOE Joint Genome Institute (JGI-PGF)"/>
            <person name="Walter F."/>
            <person name="Albersmeier A."/>
            <person name="Kalinowski J."/>
            <person name="Ruckert C."/>
        </authorList>
    </citation>
    <scope>NUCLEOTIDE SEQUENCE</scope>
    <source>
        <strain evidence="1">CGMCC 1.15448</strain>
    </source>
</reference>
<keyword evidence="2" id="KW-1185">Reference proteome</keyword>